<feature type="coiled-coil region" evidence="2">
    <location>
        <begin position="117"/>
        <end position="144"/>
    </location>
</feature>
<keyword evidence="2" id="KW-0175">Coiled coil</keyword>
<dbReference type="PANTHER" id="PTHR30203:SF24">
    <property type="entry name" value="BLR4935 PROTEIN"/>
    <property type="match status" value="1"/>
</dbReference>
<feature type="chain" id="PRO_5017183136" evidence="3">
    <location>
        <begin position="24"/>
        <end position="431"/>
    </location>
</feature>
<dbReference type="InterPro" id="IPR010131">
    <property type="entry name" value="MdtP/NodT-like"/>
</dbReference>
<dbReference type="EMBL" id="QWGA01000003">
    <property type="protein sequence ID" value="RIJ32199.1"/>
    <property type="molecule type" value="Genomic_DNA"/>
</dbReference>
<feature type="signal peptide" evidence="3">
    <location>
        <begin position="1"/>
        <end position="23"/>
    </location>
</feature>
<dbReference type="PROSITE" id="PS51257">
    <property type="entry name" value="PROKAR_LIPOPROTEIN"/>
    <property type="match status" value="1"/>
</dbReference>
<comment type="similarity">
    <text evidence="1">Belongs to the outer membrane factor (OMF) (TC 1.B.17) family.</text>
</comment>
<name>A0A399RQG6_9PROT</name>
<dbReference type="Proteomes" id="UP000265845">
    <property type="component" value="Unassembled WGS sequence"/>
</dbReference>
<protein>
    <submittedName>
        <fullName evidence="4">TolC family protein</fullName>
    </submittedName>
</protein>
<keyword evidence="3" id="KW-0732">Signal</keyword>
<dbReference type="Pfam" id="PF02321">
    <property type="entry name" value="OEP"/>
    <property type="match status" value="2"/>
</dbReference>
<dbReference type="InterPro" id="IPR003423">
    <property type="entry name" value="OMP_efflux"/>
</dbReference>
<dbReference type="SUPFAM" id="SSF56954">
    <property type="entry name" value="Outer membrane efflux proteins (OEP)"/>
    <property type="match status" value="1"/>
</dbReference>
<dbReference type="OrthoDB" id="9791261at2"/>
<dbReference type="GO" id="GO:0015562">
    <property type="term" value="F:efflux transmembrane transporter activity"/>
    <property type="evidence" value="ECO:0007669"/>
    <property type="project" value="InterPro"/>
</dbReference>
<proteinExistence type="inferred from homology"/>
<evidence type="ECO:0000256" key="2">
    <source>
        <dbReference type="SAM" id="Coils"/>
    </source>
</evidence>
<accession>A0A399RQG6</accession>
<comment type="caution">
    <text evidence="4">The sequence shown here is derived from an EMBL/GenBank/DDBJ whole genome shotgun (WGS) entry which is preliminary data.</text>
</comment>
<sequence>MKYLICGMMAAYALLGVTGMAAAQGCGPAPSGSNEFDKSEPLTLEQAVIRAGNSSPEVRQAALESRAAMADADQAGRRINPAVTLEAENFAGSGALDGFNAFETTLSVEQTFRLGRKRFLSESAARAEAALASAECEVQKLEAQRLAGELFIELEASIALSEVASASADLAEEFASLVARRVDAGASAPPELSRAKAEAAILQAAADMARGEAEARALELASVWGSPAVDFLLPNQEQWMLGADRLDSEPSGTTHPQIRAARAAIDAGAAETERARAGAWPDVTVSAGVRRFEDTGDQAFLAGVSLPLPLFDSNQDAVRAAKLRSQKAEISSRATEARLLAEQTRLVSQVRAAQSRLERLESEALPLSESAYASAAEGYRVGKFNLTATLEARRSLIETRTAVIDARMALHTQTLRLRALIGAAPFEGDIQ</sequence>
<evidence type="ECO:0000313" key="4">
    <source>
        <dbReference type="EMBL" id="RIJ32199.1"/>
    </source>
</evidence>
<evidence type="ECO:0000256" key="1">
    <source>
        <dbReference type="ARBA" id="ARBA00007613"/>
    </source>
</evidence>
<keyword evidence="5" id="KW-1185">Reference proteome</keyword>
<reference evidence="4 5" key="1">
    <citation type="submission" date="2018-08" db="EMBL/GenBank/DDBJ databases">
        <title>Henriciella mobilis sp. nov., isolated from seawater.</title>
        <authorList>
            <person name="Cheng H."/>
            <person name="Wu Y.-H."/>
            <person name="Xu X.-W."/>
            <person name="Guo L.-L."/>
        </authorList>
    </citation>
    <scope>NUCLEOTIDE SEQUENCE [LARGE SCALE GENOMIC DNA]</scope>
    <source>
        <strain evidence="4 5">CCUG67844</strain>
    </source>
</reference>
<dbReference type="Gene3D" id="1.20.1600.10">
    <property type="entry name" value="Outer membrane efflux proteins (OEP)"/>
    <property type="match status" value="1"/>
</dbReference>
<dbReference type="AlphaFoldDB" id="A0A399RQG6"/>
<organism evidence="4 5">
    <name type="scientific">Henriciella algicola</name>
    <dbReference type="NCBI Taxonomy" id="1608422"/>
    <lineage>
        <taxon>Bacteria</taxon>
        <taxon>Pseudomonadati</taxon>
        <taxon>Pseudomonadota</taxon>
        <taxon>Alphaproteobacteria</taxon>
        <taxon>Hyphomonadales</taxon>
        <taxon>Hyphomonadaceae</taxon>
        <taxon>Henriciella</taxon>
    </lineage>
</organism>
<evidence type="ECO:0000256" key="3">
    <source>
        <dbReference type="SAM" id="SignalP"/>
    </source>
</evidence>
<evidence type="ECO:0000313" key="5">
    <source>
        <dbReference type="Proteomes" id="UP000265845"/>
    </source>
</evidence>
<dbReference type="PANTHER" id="PTHR30203">
    <property type="entry name" value="OUTER MEMBRANE CATION EFFLUX PROTEIN"/>
    <property type="match status" value="1"/>
</dbReference>
<gene>
    <name evidence="4" type="ORF">D1222_01925</name>
</gene>